<dbReference type="SMART" id="SM00710">
    <property type="entry name" value="PbH1"/>
    <property type="match status" value="4"/>
</dbReference>
<evidence type="ECO:0000313" key="1">
    <source>
        <dbReference type="EMBL" id="VAV95144.1"/>
    </source>
</evidence>
<protein>
    <submittedName>
        <fullName evidence="1">Uncharacterized protein</fullName>
    </submittedName>
</protein>
<sequence length="326" mass="36391">MIIWPVKYILWAVIFYFYAGFSAQAKTWLVGPDFRLHKPSEAIKLAQDGDIIKILAGLYENDYAIIDQNDLTIEGINGLAHLKSSGNIPGGKAIWVTNGTNITIRNIEFSGARVSDKNGAGIRLQRGSLTLENCYFHGNEMGILTAGRPDISLFINKSEFSRNIQDYSVTGRLSHNIYVGTIAVFLLENSISRGTTYGHLVKSRARNTIIRNNRIFDEGDISASYLIDIPNGGQVLIENNYLFKNKGAQNNALISYGAEGMKYDKNYLTIKYNTAISEADNSILLRNHSNVDAKILGNYLTRVKSDKGIMGGFWHKVKEKIKDVLR</sequence>
<reference evidence="1" key="1">
    <citation type="submission" date="2018-06" db="EMBL/GenBank/DDBJ databases">
        <authorList>
            <person name="Zhirakovskaya E."/>
        </authorList>
    </citation>
    <scope>NUCLEOTIDE SEQUENCE</scope>
</reference>
<dbReference type="AlphaFoldDB" id="A0A3B0RNL6"/>
<dbReference type="InterPro" id="IPR006626">
    <property type="entry name" value="PbH1"/>
</dbReference>
<dbReference type="Gene3D" id="2.160.20.10">
    <property type="entry name" value="Single-stranded right-handed beta-helix, Pectin lyase-like"/>
    <property type="match status" value="1"/>
</dbReference>
<proteinExistence type="predicted"/>
<accession>A0A3B0RNL6</accession>
<name>A0A3B0RNL6_9ZZZZ</name>
<dbReference type="SUPFAM" id="SSF51126">
    <property type="entry name" value="Pectin lyase-like"/>
    <property type="match status" value="1"/>
</dbReference>
<gene>
    <name evidence="1" type="ORF">MNBD_ALPHA02-1550</name>
</gene>
<dbReference type="InterPro" id="IPR011050">
    <property type="entry name" value="Pectin_lyase_fold/virulence"/>
</dbReference>
<organism evidence="1">
    <name type="scientific">hydrothermal vent metagenome</name>
    <dbReference type="NCBI Taxonomy" id="652676"/>
    <lineage>
        <taxon>unclassified sequences</taxon>
        <taxon>metagenomes</taxon>
        <taxon>ecological metagenomes</taxon>
    </lineage>
</organism>
<dbReference type="EMBL" id="UOED01000096">
    <property type="protein sequence ID" value="VAV95144.1"/>
    <property type="molecule type" value="Genomic_DNA"/>
</dbReference>
<dbReference type="InterPro" id="IPR012334">
    <property type="entry name" value="Pectin_lyas_fold"/>
</dbReference>